<evidence type="ECO:0000259" key="1">
    <source>
        <dbReference type="Pfam" id="PF01883"/>
    </source>
</evidence>
<dbReference type="Proteomes" id="UP001167919">
    <property type="component" value="Unassembled WGS sequence"/>
</dbReference>
<evidence type="ECO:0000313" key="4">
    <source>
        <dbReference type="Proteomes" id="UP000286907"/>
    </source>
</evidence>
<dbReference type="PANTHER" id="PTHR42831">
    <property type="entry name" value="FE-S PROTEIN MATURATION AUXILIARY FACTOR YITW"/>
    <property type="match status" value="1"/>
</dbReference>
<accession>A0AAJ1RDB0</accession>
<dbReference type="RefSeq" id="WP_128686997.1">
    <property type="nucleotide sequence ID" value="NZ_CP029684.2"/>
</dbReference>
<reference evidence="2" key="2">
    <citation type="submission" date="2019-01" db="EMBL/GenBank/DDBJ databases">
        <title>Oenococcus sicerae UCMA17102.</title>
        <authorList>
            <person name="Cousin F.J."/>
            <person name="Le Guellec R."/>
            <person name="Cretenet M."/>
        </authorList>
    </citation>
    <scope>NUCLEOTIDE SEQUENCE</scope>
    <source>
        <strain evidence="2">UCMA17102</strain>
    </source>
</reference>
<dbReference type="Proteomes" id="UP000286907">
    <property type="component" value="Chromosome"/>
</dbReference>
<dbReference type="SUPFAM" id="SSF117916">
    <property type="entry name" value="Fe-S cluster assembly (FSCA) domain-like"/>
    <property type="match status" value="1"/>
</dbReference>
<sequence length="118" mass="13207">MNENTLVENTQQSLTNREFKAVISALEQAIDPEMGISVEDLGLIYSLQATTQDDDRQLRIIMALTILGCPLSAELQTIVEQAVLANSSFKKVFVQIDPRIDWDPKRMSRVAKMTLGIL</sequence>
<name>A0AAJ1RDB0_9LACO</name>
<keyword evidence="4" id="KW-1185">Reference proteome</keyword>
<gene>
    <name evidence="3" type="ORF">DLJ48_08350</name>
    <name evidence="2" type="ORF">EVC35_02350</name>
</gene>
<protein>
    <submittedName>
        <fullName evidence="2">DUF59 domain-containing protein</fullName>
    </submittedName>
</protein>
<dbReference type="PANTHER" id="PTHR42831:SF1">
    <property type="entry name" value="FE-S PROTEIN MATURATION AUXILIARY FACTOR YITW"/>
    <property type="match status" value="1"/>
</dbReference>
<reference evidence="3" key="3">
    <citation type="submission" date="2020-01" db="EMBL/GenBank/DDBJ databases">
        <authorList>
            <person name="Cousin F.J."/>
            <person name="Le Guellec R."/>
            <person name="Cretenet M."/>
        </authorList>
    </citation>
    <scope>NUCLEOTIDE SEQUENCE</scope>
    <source>
        <strain evidence="3">UCMA 15228</strain>
    </source>
</reference>
<dbReference type="InterPro" id="IPR002744">
    <property type="entry name" value="MIP18-like"/>
</dbReference>
<reference evidence="3 4" key="1">
    <citation type="journal article" date="2019" name="Syst. Appl. Microbiol.">
        <title>Oenococcus sicerae sp. nov., isolated from French cider.</title>
        <authorList>
            <person name="Cousin F.J."/>
            <person name="Le Guellec R."/>
            <person name="Chagnot C."/>
            <person name="Goux D."/>
            <person name="Dalmasso M."/>
            <person name="Laplace J.M."/>
            <person name="Cretenet M."/>
        </authorList>
    </citation>
    <scope>NUCLEOTIDE SEQUENCE [LARGE SCALE GENOMIC DNA]</scope>
    <source>
        <strain evidence="3 4">UCMA 15228</strain>
    </source>
</reference>
<dbReference type="EMBL" id="SDWY01000001">
    <property type="protein sequence ID" value="MDN6899846.1"/>
    <property type="molecule type" value="Genomic_DNA"/>
</dbReference>
<dbReference type="Gene3D" id="3.30.300.130">
    <property type="entry name" value="Fe-S cluster assembly (FSCA)"/>
    <property type="match status" value="1"/>
</dbReference>
<proteinExistence type="predicted"/>
<evidence type="ECO:0000313" key="2">
    <source>
        <dbReference type="EMBL" id="MDN6899846.1"/>
    </source>
</evidence>
<organism evidence="2 5">
    <name type="scientific">Oenococcus sicerae</name>
    <dbReference type="NCBI Taxonomy" id="2203724"/>
    <lineage>
        <taxon>Bacteria</taxon>
        <taxon>Bacillati</taxon>
        <taxon>Bacillota</taxon>
        <taxon>Bacilli</taxon>
        <taxon>Lactobacillales</taxon>
        <taxon>Lactobacillaceae</taxon>
        <taxon>Oenococcus</taxon>
    </lineage>
</organism>
<dbReference type="InterPro" id="IPR052339">
    <property type="entry name" value="Fe-S_Maturation_MIP18"/>
</dbReference>
<feature type="domain" description="MIP18 family-like" evidence="1">
    <location>
        <begin position="21"/>
        <end position="86"/>
    </location>
</feature>
<evidence type="ECO:0000313" key="3">
    <source>
        <dbReference type="EMBL" id="QAS70531.1"/>
    </source>
</evidence>
<dbReference type="AlphaFoldDB" id="A0AAJ1RDB0"/>
<dbReference type="InterPro" id="IPR034904">
    <property type="entry name" value="FSCA_dom_sf"/>
</dbReference>
<dbReference type="EMBL" id="CP029684">
    <property type="protein sequence ID" value="QAS70531.1"/>
    <property type="molecule type" value="Genomic_DNA"/>
</dbReference>
<evidence type="ECO:0000313" key="5">
    <source>
        <dbReference type="Proteomes" id="UP001167919"/>
    </source>
</evidence>
<dbReference type="Pfam" id="PF01883">
    <property type="entry name" value="FeS_assembly_P"/>
    <property type="match status" value="1"/>
</dbReference>